<evidence type="ECO:0000313" key="3">
    <source>
        <dbReference type="EMBL" id="BBC29952.1"/>
    </source>
</evidence>
<feature type="transmembrane region" description="Helical" evidence="2">
    <location>
        <begin position="62"/>
        <end position="84"/>
    </location>
</feature>
<keyword evidence="2" id="KW-0472">Membrane</keyword>
<evidence type="ECO:0008006" key="5">
    <source>
        <dbReference type="Google" id="ProtNLM"/>
    </source>
</evidence>
<reference evidence="3 4" key="2">
    <citation type="journal article" date="2023" name="ChemBioChem">
        <title>Acyltransferase Domain Exchange between Two Independent Type I Polyketide Synthases in the Same Producer Strain of Macrolide Antibiotics.</title>
        <authorList>
            <person name="Kudo F."/>
            <person name="Kishikawa K."/>
            <person name="Tsuboi K."/>
            <person name="Kido T."/>
            <person name="Usui T."/>
            <person name="Hashimoto J."/>
            <person name="Shin-Ya K."/>
            <person name="Miyanaga A."/>
            <person name="Eguchi T."/>
        </authorList>
    </citation>
    <scope>NUCLEOTIDE SEQUENCE [LARGE SCALE GENOMIC DNA]</scope>
    <source>
        <strain evidence="3 4">A-8890</strain>
    </source>
</reference>
<sequence length="122" mass="12831">MLLVVVLALGVFVMHTVGHPEEHSGRALSAHAPGTTKADPPAAAHGAETSPSTDRPAVPMDMTSLCVAVLLAVWVLAALVRAALARRTDRSASLLARMPMGLRPNPPPPRPPDLTRLSVLRL</sequence>
<keyword evidence="2" id="KW-0812">Transmembrane</keyword>
<dbReference type="EMBL" id="AP018448">
    <property type="protein sequence ID" value="BBC29952.1"/>
    <property type="molecule type" value="Genomic_DNA"/>
</dbReference>
<feature type="region of interest" description="Disordered" evidence="1">
    <location>
        <begin position="22"/>
        <end position="58"/>
    </location>
</feature>
<feature type="region of interest" description="Disordered" evidence="1">
    <location>
        <begin position="95"/>
        <end position="122"/>
    </location>
</feature>
<organism evidence="3 4">
    <name type="scientific">Streptomyces graminofaciens</name>
    <dbReference type="NCBI Taxonomy" id="68212"/>
    <lineage>
        <taxon>Bacteria</taxon>
        <taxon>Bacillati</taxon>
        <taxon>Actinomycetota</taxon>
        <taxon>Actinomycetes</taxon>
        <taxon>Kitasatosporales</taxon>
        <taxon>Streptomycetaceae</taxon>
        <taxon>Streptomyces</taxon>
    </lineage>
</organism>
<accession>A0ABM7F2R8</accession>
<keyword evidence="4" id="KW-1185">Reference proteome</keyword>
<evidence type="ECO:0000313" key="4">
    <source>
        <dbReference type="Proteomes" id="UP001321542"/>
    </source>
</evidence>
<reference evidence="3 4" key="1">
    <citation type="journal article" date="2010" name="ChemBioChem">
        <title>Cloning and characterization of the biosynthetic gene cluster of 16-membered macrolide antibiotic FD-891: involvement of a dual functional cytochrome P450 monooxygenase catalyzing epoxidation and hydroxylation.</title>
        <authorList>
            <person name="Kudo F."/>
            <person name="Motegi A."/>
            <person name="Mizoue K."/>
            <person name="Eguchi T."/>
        </authorList>
    </citation>
    <scope>NUCLEOTIDE SEQUENCE [LARGE SCALE GENOMIC DNA]</scope>
    <source>
        <strain evidence="3 4">A-8890</strain>
    </source>
</reference>
<gene>
    <name evidence="3" type="ORF">SGFS_012460</name>
</gene>
<evidence type="ECO:0000256" key="1">
    <source>
        <dbReference type="SAM" id="MobiDB-lite"/>
    </source>
</evidence>
<dbReference type="Pfam" id="PF19650">
    <property type="entry name" value="DUF6153"/>
    <property type="match status" value="1"/>
</dbReference>
<evidence type="ECO:0000256" key="2">
    <source>
        <dbReference type="SAM" id="Phobius"/>
    </source>
</evidence>
<protein>
    <recommendedName>
        <fullName evidence="5">Secreted protein</fullName>
    </recommendedName>
</protein>
<proteinExistence type="predicted"/>
<keyword evidence="2" id="KW-1133">Transmembrane helix</keyword>
<dbReference type="InterPro" id="IPR046151">
    <property type="entry name" value="DUF6153"/>
</dbReference>
<dbReference type="Proteomes" id="UP001321542">
    <property type="component" value="Chromosome"/>
</dbReference>
<name>A0ABM7F2R8_9ACTN</name>